<dbReference type="Proteomes" id="UP000595437">
    <property type="component" value="Chromosome 5"/>
</dbReference>
<evidence type="ECO:0000313" key="1">
    <source>
        <dbReference type="EMBL" id="QQP55284.1"/>
    </source>
</evidence>
<accession>A0A7T8KG34</accession>
<feature type="non-terminal residue" evidence="1">
    <location>
        <position position="132"/>
    </location>
</feature>
<proteinExistence type="predicted"/>
<gene>
    <name evidence="1" type="ORF">FKW44_008424</name>
</gene>
<keyword evidence="2" id="KW-1185">Reference proteome</keyword>
<dbReference type="AlphaFoldDB" id="A0A7T8KG34"/>
<sequence>RVKLVDFPWKKMYLKSCGGNLLNSPQAPSKEVLNTYWLTLGASGPIEGNPLIKVAVSSKLRKDLGLERINDVLVLEDNPPWDLSSAKVSQTEFQVQEEHFFTNKGFERPKYILKDELRRMHHPPFDLTQKLK</sequence>
<feature type="non-terminal residue" evidence="1">
    <location>
        <position position="1"/>
    </location>
</feature>
<name>A0A7T8KG34_CALRO</name>
<reference evidence="2" key="1">
    <citation type="submission" date="2021-01" db="EMBL/GenBank/DDBJ databases">
        <title>Caligus Genome Assembly.</title>
        <authorList>
            <person name="Gallardo-Escarate C."/>
        </authorList>
    </citation>
    <scope>NUCLEOTIDE SEQUENCE [LARGE SCALE GENOMIC DNA]</scope>
</reference>
<protein>
    <submittedName>
        <fullName evidence="1">Uncharacterized protein</fullName>
    </submittedName>
</protein>
<dbReference type="EMBL" id="CP045894">
    <property type="protein sequence ID" value="QQP55284.1"/>
    <property type="molecule type" value="Genomic_DNA"/>
</dbReference>
<evidence type="ECO:0000313" key="2">
    <source>
        <dbReference type="Proteomes" id="UP000595437"/>
    </source>
</evidence>
<organism evidence="1 2">
    <name type="scientific">Caligus rogercresseyi</name>
    <name type="common">Sea louse</name>
    <dbReference type="NCBI Taxonomy" id="217165"/>
    <lineage>
        <taxon>Eukaryota</taxon>
        <taxon>Metazoa</taxon>
        <taxon>Ecdysozoa</taxon>
        <taxon>Arthropoda</taxon>
        <taxon>Crustacea</taxon>
        <taxon>Multicrustacea</taxon>
        <taxon>Hexanauplia</taxon>
        <taxon>Copepoda</taxon>
        <taxon>Siphonostomatoida</taxon>
        <taxon>Caligidae</taxon>
        <taxon>Caligus</taxon>
    </lineage>
</organism>